<dbReference type="OrthoDB" id="10374601at2759"/>
<dbReference type="VEuPathDB" id="FungiDB:ASPCADRAFT_208787"/>
<accession>A0A1R3RIH0</accession>
<dbReference type="AlphaFoldDB" id="A0A1R3RIH0"/>
<dbReference type="Proteomes" id="UP000188318">
    <property type="component" value="Unassembled WGS sequence"/>
</dbReference>
<reference evidence="2" key="1">
    <citation type="journal article" date="2017" name="Genome Biol.">
        <title>Comparative genomics reveals high biological diversity and specific adaptations in the industrially and medically important fungal genus Aspergillus.</title>
        <authorList>
            <person name="de Vries R.P."/>
            <person name="Riley R."/>
            <person name="Wiebenga A."/>
            <person name="Aguilar-Osorio G."/>
            <person name="Amillis S."/>
            <person name="Uchima C.A."/>
            <person name="Anderluh G."/>
            <person name="Asadollahi M."/>
            <person name="Askin M."/>
            <person name="Barry K."/>
            <person name="Battaglia E."/>
            <person name="Bayram O."/>
            <person name="Benocci T."/>
            <person name="Braus-Stromeyer S.A."/>
            <person name="Caldana C."/>
            <person name="Canovas D."/>
            <person name="Cerqueira G.C."/>
            <person name="Chen F."/>
            <person name="Chen W."/>
            <person name="Choi C."/>
            <person name="Clum A."/>
            <person name="Dos Santos R.A."/>
            <person name="Damasio A.R."/>
            <person name="Diallinas G."/>
            <person name="Emri T."/>
            <person name="Fekete E."/>
            <person name="Flipphi M."/>
            <person name="Freyberg S."/>
            <person name="Gallo A."/>
            <person name="Gournas C."/>
            <person name="Habgood R."/>
            <person name="Hainaut M."/>
            <person name="Harispe M.L."/>
            <person name="Henrissat B."/>
            <person name="Hilden K.S."/>
            <person name="Hope R."/>
            <person name="Hossain A."/>
            <person name="Karabika E."/>
            <person name="Karaffa L."/>
            <person name="Karanyi Z."/>
            <person name="Krasevec N."/>
            <person name="Kuo A."/>
            <person name="Kusch H."/>
            <person name="LaButti K."/>
            <person name="Lagendijk E.L."/>
            <person name="Lapidus A."/>
            <person name="Levasseur A."/>
            <person name="Lindquist E."/>
            <person name="Lipzen A."/>
            <person name="Logrieco A.F."/>
            <person name="MacCabe A."/>
            <person name="Maekelae M.R."/>
            <person name="Malavazi I."/>
            <person name="Melin P."/>
            <person name="Meyer V."/>
            <person name="Mielnichuk N."/>
            <person name="Miskei M."/>
            <person name="Molnar A.P."/>
            <person name="Mule G."/>
            <person name="Ngan C.Y."/>
            <person name="Orejas M."/>
            <person name="Orosz E."/>
            <person name="Ouedraogo J.P."/>
            <person name="Overkamp K.M."/>
            <person name="Park H.-S."/>
            <person name="Perrone G."/>
            <person name="Piumi F."/>
            <person name="Punt P.J."/>
            <person name="Ram A.F."/>
            <person name="Ramon A."/>
            <person name="Rauscher S."/>
            <person name="Record E."/>
            <person name="Riano-Pachon D.M."/>
            <person name="Robert V."/>
            <person name="Roehrig J."/>
            <person name="Ruller R."/>
            <person name="Salamov A."/>
            <person name="Salih N.S."/>
            <person name="Samson R.A."/>
            <person name="Sandor E."/>
            <person name="Sanguinetti M."/>
            <person name="Schuetze T."/>
            <person name="Sepcic K."/>
            <person name="Shelest E."/>
            <person name="Sherlock G."/>
            <person name="Sophianopoulou V."/>
            <person name="Squina F.M."/>
            <person name="Sun H."/>
            <person name="Susca A."/>
            <person name="Todd R.B."/>
            <person name="Tsang A."/>
            <person name="Unkles S.E."/>
            <person name="van de Wiele N."/>
            <person name="van Rossen-Uffink D."/>
            <person name="Oliveira J.V."/>
            <person name="Vesth T.C."/>
            <person name="Visser J."/>
            <person name="Yu J.-H."/>
            <person name="Zhou M."/>
            <person name="Andersen M.R."/>
            <person name="Archer D.B."/>
            <person name="Baker S.E."/>
            <person name="Benoit I."/>
            <person name="Brakhage A.A."/>
            <person name="Braus G.H."/>
            <person name="Fischer R."/>
            <person name="Frisvad J.C."/>
            <person name="Goldman G.H."/>
            <person name="Houbraken J."/>
            <person name="Oakley B."/>
            <person name="Pocsi I."/>
            <person name="Scazzocchio C."/>
            <person name="Seiboth B."/>
            <person name="vanKuyk P.A."/>
            <person name="Wortman J."/>
            <person name="Dyer P.S."/>
            <person name="Grigoriev I.V."/>
        </authorList>
    </citation>
    <scope>NUCLEOTIDE SEQUENCE [LARGE SCALE GENOMIC DNA]</scope>
    <source>
        <strain evidence="2">ITEM 5010</strain>
    </source>
</reference>
<gene>
    <name evidence="1" type="ORF">ASPCADRAFT_208787</name>
</gene>
<keyword evidence="2" id="KW-1185">Reference proteome</keyword>
<name>A0A1R3RIH0_ASPC5</name>
<sequence length="96" mass="11166">MRNRRPPKIRGFLRQLLPQECTPTCRIAHSLLCSDRQAGHHDEDDPPGHAHLILRLSHLHLINPRPVVLRDLPWQPRSFLTYSAHLVSEVAAYRRI</sequence>
<dbReference type="EMBL" id="KV907502">
    <property type="protein sequence ID" value="OOF94271.1"/>
    <property type="molecule type" value="Genomic_DNA"/>
</dbReference>
<protein>
    <submittedName>
        <fullName evidence="1">Uncharacterized protein</fullName>
    </submittedName>
</protein>
<evidence type="ECO:0000313" key="2">
    <source>
        <dbReference type="Proteomes" id="UP000188318"/>
    </source>
</evidence>
<organism evidence="1 2">
    <name type="scientific">Aspergillus carbonarius (strain ITEM 5010)</name>
    <dbReference type="NCBI Taxonomy" id="602072"/>
    <lineage>
        <taxon>Eukaryota</taxon>
        <taxon>Fungi</taxon>
        <taxon>Dikarya</taxon>
        <taxon>Ascomycota</taxon>
        <taxon>Pezizomycotina</taxon>
        <taxon>Eurotiomycetes</taxon>
        <taxon>Eurotiomycetidae</taxon>
        <taxon>Eurotiales</taxon>
        <taxon>Aspergillaceae</taxon>
        <taxon>Aspergillus</taxon>
        <taxon>Aspergillus subgen. Circumdati</taxon>
    </lineage>
</organism>
<evidence type="ECO:0000313" key="1">
    <source>
        <dbReference type="EMBL" id="OOF94271.1"/>
    </source>
</evidence>
<proteinExistence type="predicted"/>